<accession>A0A1I4XW81</accession>
<dbReference type="RefSeq" id="WP_092407644.1">
    <property type="nucleotide sequence ID" value="NZ_FOVF01000012.1"/>
</dbReference>
<evidence type="ECO:0000313" key="3">
    <source>
        <dbReference type="Proteomes" id="UP000198575"/>
    </source>
</evidence>
<dbReference type="PANTHER" id="PTHR35908">
    <property type="entry name" value="HYPOTHETICAL FUSION PROTEIN"/>
    <property type="match status" value="1"/>
</dbReference>
<dbReference type="InterPro" id="IPR029068">
    <property type="entry name" value="Glyas_Bleomycin-R_OHBP_Dase"/>
</dbReference>
<dbReference type="Proteomes" id="UP000198575">
    <property type="component" value="Unassembled WGS sequence"/>
</dbReference>
<dbReference type="Pfam" id="PF18029">
    <property type="entry name" value="Glyoxalase_6"/>
    <property type="match status" value="1"/>
</dbReference>
<dbReference type="InterPro" id="IPR037523">
    <property type="entry name" value="VOC_core"/>
</dbReference>
<dbReference type="Gene3D" id="3.10.180.10">
    <property type="entry name" value="2,3-Dihydroxybiphenyl 1,2-Dioxygenase, domain 1"/>
    <property type="match status" value="1"/>
</dbReference>
<evidence type="ECO:0000259" key="1">
    <source>
        <dbReference type="PROSITE" id="PS51819"/>
    </source>
</evidence>
<dbReference type="EMBL" id="FOVF01000012">
    <property type="protein sequence ID" value="SFN29643.1"/>
    <property type="molecule type" value="Genomic_DNA"/>
</dbReference>
<dbReference type="PANTHER" id="PTHR35908:SF1">
    <property type="entry name" value="CONSERVED PROTEIN"/>
    <property type="match status" value="1"/>
</dbReference>
<proteinExistence type="predicted"/>
<sequence length="134" mass="14740">MHKSRLAGFIIDCQTENLDAAAHFWGGALGMRVGATSGANDTYIKLDDGARGLIIEVQSVDHASRVHLDIETDDIEAEVRRLEALGATRVKQVQSWWVMQAPTGQRFCVVRPQAADFAEHANVWDEDATRPVAP</sequence>
<organism evidence="2 3">
    <name type="scientific">Dokdonella immobilis</name>
    <dbReference type="NCBI Taxonomy" id="578942"/>
    <lineage>
        <taxon>Bacteria</taxon>
        <taxon>Pseudomonadati</taxon>
        <taxon>Pseudomonadota</taxon>
        <taxon>Gammaproteobacteria</taxon>
        <taxon>Lysobacterales</taxon>
        <taxon>Rhodanobacteraceae</taxon>
        <taxon>Dokdonella</taxon>
    </lineage>
</organism>
<dbReference type="CDD" id="cd06587">
    <property type="entry name" value="VOC"/>
    <property type="match status" value="1"/>
</dbReference>
<protein>
    <recommendedName>
        <fullName evidence="1">VOC domain-containing protein</fullName>
    </recommendedName>
</protein>
<name>A0A1I4XW81_9GAMM</name>
<gene>
    <name evidence="2" type="ORF">SAMN05216289_11264</name>
</gene>
<dbReference type="AlphaFoldDB" id="A0A1I4XW81"/>
<dbReference type="SUPFAM" id="SSF54593">
    <property type="entry name" value="Glyoxalase/Bleomycin resistance protein/Dihydroxybiphenyl dioxygenase"/>
    <property type="match status" value="1"/>
</dbReference>
<dbReference type="STRING" id="578942.SAMN05216289_11264"/>
<evidence type="ECO:0000313" key="2">
    <source>
        <dbReference type="EMBL" id="SFN29643.1"/>
    </source>
</evidence>
<reference evidence="2 3" key="1">
    <citation type="submission" date="2016-10" db="EMBL/GenBank/DDBJ databases">
        <authorList>
            <person name="de Groot N.N."/>
        </authorList>
    </citation>
    <scope>NUCLEOTIDE SEQUENCE [LARGE SCALE GENOMIC DNA]</scope>
    <source>
        <strain evidence="2 3">CGMCC 1.7659</strain>
    </source>
</reference>
<dbReference type="OrthoDB" id="69243at2"/>
<dbReference type="PROSITE" id="PS51819">
    <property type="entry name" value="VOC"/>
    <property type="match status" value="1"/>
</dbReference>
<keyword evidence="3" id="KW-1185">Reference proteome</keyword>
<feature type="domain" description="VOC" evidence="1">
    <location>
        <begin position="5"/>
        <end position="125"/>
    </location>
</feature>
<dbReference type="InterPro" id="IPR041581">
    <property type="entry name" value="Glyoxalase_6"/>
</dbReference>